<reference evidence="4" key="2">
    <citation type="submission" date="2025-04" db="UniProtKB">
        <authorList>
            <consortium name="RefSeq"/>
        </authorList>
    </citation>
    <scope>IDENTIFICATION</scope>
</reference>
<keyword evidence="1" id="KW-0812">Transmembrane</keyword>
<keyword evidence="3" id="KW-1185">Reference proteome</keyword>
<evidence type="ECO:0000313" key="4">
    <source>
        <dbReference type="RefSeq" id="NP_001133231.1"/>
    </source>
</evidence>
<evidence type="ECO:0000256" key="1">
    <source>
        <dbReference type="SAM" id="Phobius"/>
    </source>
</evidence>
<dbReference type="GeneID" id="100194711"/>
<name>B5RI80_SALSA</name>
<feature type="transmembrane region" description="Helical" evidence="1">
    <location>
        <begin position="131"/>
        <end position="152"/>
    </location>
</feature>
<sequence length="194" mass="21977">MRSAAMKRRKTLALMVKLKMRMMMMRMKRLRLSKARRESENPMMKMTMMMRTTIKSKKQEPVKLPTPSLSTLTPCLRHVSPLALSPRVGKDCTRWVVRVELPAPDGTESHSQGSQAAHHSAFHNFTVNAPFMYTCVRTLGLVSSFGSVLLIFCWMNSEFIFYVVGFIISSPSSFVVLFSVPYPPPYKIIAIAAV</sequence>
<evidence type="ECO:0000313" key="3">
    <source>
        <dbReference type="Proteomes" id="UP001652741"/>
    </source>
</evidence>
<keyword evidence="1" id="KW-0472">Membrane</keyword>
<feature type="transmembrane region" description="Helical" evidence="1">
    <location>
        <begin position="159"/>
        <end position="180"/>
    </location>
</feature>
<gene>
    <name evidence="4" type="primary">LOC100194711</name>
</gene>
<proteinExistence type="evidence at transcript level"/>
<dbReference type="RefSeq" id="NP_001133231.1">
    <property type="nucleotide sequence ID" value="NM_001139759.1"/>
</dbReference>
<reference evidence="2 4" key="1">
    <citation type="journal article" date="2009" name="BMC Genomics">
        <title>Characterization of full-length sequenced cDNA inserts (FLIcs) from Atlantic salmon (Salmo salar).</title>
        <authorList>
            <person name="Andreassen R."/>
            <person name="Lunner S."/>
            <person name="Hoyheim B."/>
        </authorList>
    </citation>
    <scope>NUCLEOTIDE SEQUENCE</scope>
    <source>
        <tissue evidence="2">White muscle</tissue>
    </source>
</reference>
<evidence type="ECO:0000313" key="2">
    <source>
        <dbReference type="EMBL" id="ACH85321.1"/>
    </source>
</evidence>
<keyword evidence="1" id="KW-1133">Transmembrane helix</keyword>
<dbReference type="Proteomes" id="UP001652741">
    <property type="component" value="Chromosome ssa04"/>
</dbReference>
<organism evidence="2">
    <name type="scientific">Salmo salar</name>
    <name type="common">Atlantic salmon</name>
    <dbReference type="NCBI Taxonomy" id="8030"/>
    <lineage>
        <taxon>Eukaryota</taxon>
        <taxon>Metazoa</taxon>
        <taxon>Chordata</taxon>
        <taxon>Craniata</taxon>
        <taxon>Vertebrata</taxon>
        <taxon>Euteleostomi</taxon>
        <taxon>Actinopterygii</taxon>
        <taxon>Neopterygii</taxon>
        <taxon>Teleostei</taxon>
        <taxon>Protacanthopterygii</taxon>
        <taxon>Salmoniformes</taxon>
        <taxon>Salmonidae</taxon>
        <taxon>Salmoninae</taxon>
        <taxon>Salmo</taxon>
    </lineage>
</organism>
<dbReference type="KEGG" id="sasa:100194711"/>
<dbReference type="AlphaFoldDB" id="B5RI80"/>
<dbReference type="EMBL" id="BT044004">
    <property type="protein sequence ID" value="ACH85321.1"/>
    <property type="molecule type" value="mRNA"/>
</dbReference>
<protein>
    <submittedName>
        <fullName evidence="4">Uncharacterized protein LOC100194711</fullName>
    </submittedName>
</protein>
<accession>B5RI80</accession>